<feature type="compositionally biased region" description="Acidic residues" evidence="1">
    <location>
        <begin position="831"/>
        <end position="840"/>
    </location>
</feature>
<evidence type="ECO:0000313" key="4">
    <source>
        <dbReference type="EMBL" id="KAK8376819.1"/>
    </source>
</evidence>
<keyword evidence="3" id="KW-0732">Signal</keyword>
<feature type="region of interest" description="Disordered" evidence="1">
    <location>
        <begin position="938"/>
        <end position="967"/>
    </location>
</feature>
<feature type="compositionally biased region" description="Low complexity" evidence="1">
    <location>
        <begin position="260"/>
        <end position="270"/>
    </location>
</feature>
<comment type="caution">
    <text evidence="4">The sequence shown here is derived from an EMBL/GenBank/DDBJ whole genome shotgun (WGS) entry which is preliminary data.</text>
</comment>
<dbReference type="EMBL" id="JARAKH010000048">
    <property type="protein sequence ID" value="KAK8376818.1"/>
    <property type="molecule type" value="Genomic_DNA"/>
</dbReference>
<feature type="compositionally biased region" description="Polar residues" evidence="1">
    <location>
        <begin position="247"/>
        <end position="259"/>
    </location>
</feature>
<name>A0AAW0SN52_SCYPA</name>
<dbReference type="EMBL" id="JARAKH010000048">
    <property type="protein sequence ID" value="KAK8376819.1"/>
    <property type="molecule type" value="Genomic_DNA"/>
</dbReference>
<evidence type="ECO:0000256" key="3">
    <source>
        <dbReference type="SAM" id="SignalP"/>
    </source>
</evidence>
<protein>
    <recommendedName>
        <fullName evidence="6">Papillote</fullName>
    </recommendedName>
</protein>
<feature type="compositionally biased region" description="Pro residues" evidence="1">
    <location>
        <begin position="400"/>
        <end position="410"/>
    </location>
</feature>
<keyword evidence="5" id="KW-1185">Reference proteome</keyword>
<feature type="region of interest" description="Disordered" evidence="1">
    <location>
        <begin position="247"/>
        <end position="295"/>
    </location>
</feature>
<evidence type="ECO:0000313" key="5">
    <source>
        <dbReference type="Proteomes" id="UP001487740"/>
    </source>
</evidence>
<dbReference type="AlphaFoldDB" id="A0AAW0SN52"/>
<feature type="region of interest" description="Disordered" evidence="1">
    <location>
        <begin position="876"/>
        <end position="911"/>
    </location>
</feature>
<dbReference type="PANTHER" id="PTHR46560:SF11">
    <property type="entry name" value="GH09980P"/>
    <property type="match status" value="1"/>
</dbReference>
<evidence type="ECO:0000256" key="1">
    <source>
        <dbReference type="SAM" id="MobiDB-lite"/>
    </source>
</evidence>
<feature type="region of interest" description="Disordered" evidence="1">
    <location>
        <begin position="400"/>
        <end position="435"/>
    </location>
</feature>
<feature type="region of interest" description="Disordered" evidence="1">
    <location>
        <begin position="701"/>
        <end position="840"/>
    </location>
</feature>
<feature type="region of interest" description="Disordered" evidence="1">
    <location>
        <begin position="481"/>
        <end position="500"/>
    </location>
</feature>
<proteinExistence type="predicted"/>
<dbReference type="PANTHER" id="PTHR46560">
    <property type="entry name" value="CYPHER, ISOFORM B"/>
    <property type="match status" value="1"/>
</dbReference>
<dbReference type="Proteomes" id="UP001487740">
    <property type="component" value="Unassembled WGS sequence"/>
</dbReference>
<feature type="compositionally biased region" description="Polar residues" evidence="1">
    <location>
        <begin position="709"/>
        <end position="721"/>
    </location>
</feature>
<gene>
    <name evidence="4" type="ORF">O3P69_010031</name>
</gene>
<sequence length="967" mass="109779">MWRHTVWAGVWALLWGWAATQFIGEKGLDPLQQTAVIGGKSRDLDQIGPKIFTNKTNTTLNCASGYMLVDVSFNDPFYGIIYPNGSRNSACRIQGQGKTKYHLELPLKGCGTKRVERRVFVNNIIVRFHPELELDGDEVKTIICRYPSPKVVLPPAPGPPVPIIATPGDTLVPTPVGEVEILLIICAILFLALLLVGMACSYTCLKKRNIKLVRRRPMSLGTPSDITKMSGSTLLFDGVKIPRAHATSTSDSLVPSETLPSDYPSDPPSSGSEVEEIDIRSVERRSSAVSSKEQEEHMMYLNQAFELEEDRLSSVYSEAQMQSDTELVVSPHLPKPPMPSFLVRVKAAPIPPRTPEPDYPVHLAHSQSLTTIAERDESFRAESLPGSEHAIMVSDAESLLPPPAILPPPKYAKTDHKRQHIPRPPPPPSEYSSVARSVSEHDLHVDIHKRDLRRVENVEMLTQETTDVQETVERHARRYMVRPPPSEPDSEYPSEARSVTDVVEELPVVPRRPDVTTHMVDDRHVSTITETHTTEDVERHRRFIKQYHMKPKPLPPPKWDVNIRYYPGPKYADEVESSGPEWEGCSEPGSDVFRQHLYHADEDDLARLEVEALEHPPPPNWNVLLRVLEPPRTEQAVQYVLTKEDRQKWRQIISTESTLRTMLTTATVREDFERIRHDQRYEKLFEPRKWDVIIRILSPPHTHDHIDSSSEPPSCSDTESLPSRDGRRYRKNDFAPTGRRPSLPPLYEYDSEGNPLVMRRPGPPSARSRRSSKSSVHSGFDVRSMTETEVNFTRGPPDTWSEASGPSVVSAPRSTADRSQPETTYTVPVLPDDDYPDTDFDDRMSARTGRSLARSASEFTEDWRHHEPVETWEWSGEVPHRQPGTPGAEHFEEPQFSDVMTSPEGSPRPLDRYRHHRQFYEEEPEGDMMRGAYVVRTEHRSGRSAQGGVEEVFSRTQTKMSHWEHRE</sequence>
<evidence type="ECO:0000256" key="2">
    <source>
        <dbReference type="SAM" id="Phobius"/>
    </source>
</evidence>
<keyword evidence="2" id="KW-0472">Membrane</keyword>
<reference evidence="4 5" key="1">
    <citation type="submission" date="2023-03" db="EMBL/GenBank/DDBJ databases">
        <title>High-quality genome of Scylla paramamosain provides insights in environmental adaptation.</title>
        <authorList>
            <person name="Zhang L."/>
        </authorList>
    </citation>
    <scope>NUCLEOTIDE SEQUENCE [LARGE SCALE GENOMIC DNA]</scope>
    <source>
        <strain evidence="4">LZ_2023a</strain>
        <tissue evidence="4">Muscle</tissue>
    </source>
</reference>
<evidence type="ECO:0008006" key="6">
    <source>
        <dbReference type="Google" id="ProtNLM"/>
    </source>
</evidence>
<feature type="compositionally biased region" description="Basic and acidic residues" evidence="1">
    <location>
        <begin position="277"/>
        <end position="295"/>
    </location>
</feature>
<feature type="chain" id="PRO_5044716927" description="Papillote" evidence="3">
    <location>
        <begin position="21"/>
        <end position="967"/>
    </location>
</feature>
<keyword evidence="2" id="KW-1133">Transmembrane helix</keyword>
<feature type="signal peptide" evidence="3">
    <location>
        <begin position="1"/>
        <end position="20"/>
    </location>
</feature>
<keyword evidence="2" id="KW-0812">Transmembrane</keyword>
<feature type="transmembrane region" description="Helical" evidence="2">
    <location>
        <begin position="181"/>
        <end position="205"/>
    </location>
</feature>
<organism evidence="4 5">
    <name type="scientific">Scylla paramamosain</name>
    <name type="common">Mud crab</name>
    <dbReference type="NCBI Taxonomy" id="85552"/>
    <lineage>
        <taxon>Eukaryota</taxon>
        <taxon>Metazoa</taxon>
        <taxon>Ecdysozoa</taxon>
        <taxon>Arthropoda</taxon>
        <taxon>Crustacea</taxon>
        <taxon>Multicrustacea</taxon>
        <taxon>Malacostraca</taxon>
        <taxon>Eumalacostraca</taxon>
        <taxon>Eucarida</taxon>
        <taxon>Decapoda</taxon>
        <taxon>Pleocyemata</taxon>
        <taxon>Brachyura</taxon>
        <taxon>Eubrachyura</taxon>
        <taxon>Portunoidea</taxon>
        <taxon>Portunidae</taxon>
        <taxon>Portuninae</taxon>
        <taxon>Scylla</taxon>
    </lineage>
</organism>
<accession>A0AAW0SN52</accession>